<dbReference type="InterPro" id="IPR012946">
    <property type="entry name" value="X8"/>
</dbReference>
<evidence type="ECO:0000256" key="1">
    <source>
        <dbReference type="ARBA" id="ARBA00022729"/>
    </source>
</evidence>
<keyword evidence="1" id="KW-0732">Signal</keyword>
<accession>A0ABP1A8B1</accession>
<organism evidence="3 4">
    <name type="scientific">Sphagnum jensenii</name>
    <dbReference type="NCBI Taxonomy" id="128206"/>
    <lineage>
        <taxon>Eukaryota</taxon>
        <taxon>Viridiplantae</taxon>
        <taxon>Streptophyta</taxon>
        <taxon>Embryophyta</taxon>
        <taxon>Bryophyta</taxon>
        <taxon>Sphagnophytina</taxon>
        <taxon>Sphagnopsida</taxon>
        <taxon>Sphagnales</taxon>
        <taxon>Sphagnaceae</taxon>
        <taxon>Sphagnum</taxon>
    </lineage>
</organism>
<name>A0ABP1A8B1_9BRYO</name>
<feature type="domain" description="X8" evidence="2">
    <location>
        <begin position="47"/>
        <end position="130"/>
    </location>
</feature>
<evidence type="ECO:0000313" key="4">
    <source>
        <dbReference type="Proteomes" id="UP001497522"/>
    </source>
</evidence>
<dbReference type="PANTHER" id="PTHR31044:SF52">
    <property type="entry name" value="OS01G0631500 PROTEIN"/>
    <property type="match status" value="1"/>
</dbReference>
<keyword evidence="4" id="KW-1185">Reference proteome</keyword>
<evidence type="ECO:0000259" key="2">
    <source>
        <dbReference type="SMART" id="SM00768"/>
    </source>
</evidence>
<gene>
    <name evidence="3" type="ORF">CSSPJE1EN2_LOCUS1741</name>
</gene>
<dbReference type="InterPro" id="IPR044788">
    <property type="entry name" value="X8_dom_prot"/>
</dbReference>
<protein>
    <recommendedName>
        <fullName evidence="2">X8 domain-containing protein</fullName>
    </recommendedName>
</protein>
<evidence type="ECO:0000313" key="3">
    <source>
        <dbReference type="EMBL" id="CAK9858746.1"/>
    </source>
</evidence>
<reference evidence="3 4" key="1">
    <citation type="submission" date="2024-03" db="EMBL/GenBank/DDBJ databases">
        <authorList>
            <consortium name="ELIXIR-Norway"/>
            <consortium name="Elixir Norway"/>
        </authorList>
    </citation>
    <scope>NUCLEOTIDE SEQUENCE [LARGE SCALE GENOMIC DNA]</scope>
</reference>
<sequence>MRIQCSQNLGLVLPVFFFFFFVFLLLALSGVAAGSSYIGISFKQEPEGLESVAYQGALDWVCSPLQDQGNVDCKLIQANQTCFLPNTYQNHASWAFNQYYQSHGAADSTCNFSGVAMTTSSNPSTATCTYEGNLGNTTGTTDGNNTTATSAGSRVVQHPLSFQMSSVLVLLSYWFWPRFRMIEVN</sequence>
<dbReference type="EMBL" id="OZ023702">
    <property type="protein sequence ID" value="CAK9858746.1"/>
    <property type="molecule type" value="Genomic_DNA"/>
</dbReference>
<dbReference type="SMART" id="SM00768">
    <property type="entry name" value="X8"/>
    <property type="match status" value="1"/>
</dbReference>
<dbReference type="PANTHER" id="PTHR31044">
    <property type="entry name" value="BETA-1,3 GLUCANASE"/>
    <property type="match status" value="1"/>
</dbReference>
<dbReference type="Pfam" id="PF07983">
    <property type="entry name" value="X8"/>
    <property type="match status" value="1"/>
</dbReference>
<dbReference type="Gene3D" id="1.20.58.1040">
    <property type="match status" value="1"/>
</dbReference>
<proteinExistence type="predicted"/>
<dbReference type="Proteomes" id="UP001497522">
    <property type="component" value="Chromosome 1"/>
</dbReference>